<name>A0AAV8Q075_ENSVE</name>
<evidence type="ECO:0000313" key="3">
    <source>
        <dbReference type="EMBL" id="KAJ8460767.1"/>
    </source>
</evidence>
<dbReference type="Proteomes" id="UP001222027">
    <property type="component" value="Unassembled WGS sequence"/>
</dbReference>
<keyword evidence="1" id="KW-0805">Transcription regulation</keyword>
<reference evidence="3 4" key="1">
    <citation type="submission" date="2022-12" db="EMBL/GenBank/DDBJ databases">
        <title>Chromosome-scale assembly of the Ensete ventricosum genome.</title>
        <authorList>
            <person name="Dussert Y."/>
            <person name="Stocks J."/>
            <person name="Wendawek A."/>
            <person name="Woldeyes F."/>
            <person name="Nichols R.A."/>
            <person name="Borrell J.S."/>
        </authorList>
    </citation>
    <scope>NUCLEOTIDE SEQUENCE [LARGE SCALE GENOMIC DNA]</scope>
    <source>
        <strain evidence="4">cv. Maze</strain>
        <tissue evidence="3">Seeds</tissue>
    </source>
</reference>
<dbReference type="InterPro" id="IPR033389">
    <property type="entry name" value="AUX/IAA_dom"/>
</dbReference>
<evidence type="ECO:0000259" key="2">
    <source>
        <dbReference type="Pfam" id="PF02309"/>
    </source>
</evidence>
<protein>
    <recommendedName>
        <fullName evidence="1">Auxin-responsive protein</fullName>
    </recommendedName>
</protein>
<feature type="domain" description="AUX/IAA" evidence="2">
    <location>
        <begin position="1"/>
        <end position="29"/>
    </location>
</feature>
<comment type="similarity">
    <text evidence="1">Belongs to the Aux/IAA family.</text>
</comment>
<comment type="subunit">
    <text evidence="1">Homodimers and heterodimers.</text>
</comment>
<dbReference type="EMBL" id="JAQQAF010000009">
    <property type="protein sequence ID" value="KAJ8460767.1"/>
    <property type="molecule type" value="Genomic_DNA"/>
</dbReference>
<dbReference type="GO" id="GO:0009734">
    <property type="term" value="P:auxin-activated signaling pathway"/>
    <property type="evidence" value="ECO:0007669"/>
    <property type="project" value="UniProtKB-UniRule"/>
</dbReference>
<keyword evidence="4" id="KW-1185">Reference proteome</keyword>
<dbReference type="GO" id="GO:0005634">
    <property type="term" value="C:nucleus"/>
    <property type="evidence" value="ECO:0007669"/>
    <property type="project" value="UniProtKB-SubCell"/>
</dbReference>
<keyword evidence="1" id="KW-0804">Transcription</keyword>
<comment type="function">
    <text evidence="1">Aux/IAA proteins are short-lived transcriptional factors that function as repressors of early auxin response genes at low auxin concentrations.</text>
</comment>
<organism evidence="3 4">
    <name type="scientific">Ensete ventricosum</name>
    <name type="common">Abyssinian banana</name>
    <name type="synonym">Musa ensete</name>
    <dbReference type="NCBI Taxonomy" id="4639"/>
    <lineage>
        <taxon>Eukaryota</taxon>
        <taxon>Viridiplantae</taxon>
        <taxon>Streptophyta</taxon>
        <taxon>Embryophyta</taxon>
        <taxon>Tracheophyta</taxon>
        <taxon>Spermatophyta</taxon>
        <taxon>Magnoliopsida</taxon>
        <taxon>Liliopsida</taxon>
        <taxon>Zingiberales</taxon>
        <taxon>Musaceae</taxon>
        <taxon>Ensete</taxon>
    </lineage>
</organism>
<sequence>MLIINIPTEMFSNRRRRLRIMKISDATGICICMSSEKLQATLISMRSVAFCYLEKSFNLVRLANVANKMDPCSCSLDSCSEHSDESLGNYTYNCQAFSPCSLPVLQ</sequence>
<dbReference type="AlphaFoldDB" id="A0AAV8Q075"/>
<gene>
    <name evidence="3" type="ORF">OPV22_033693</name>
</gene>
<evidence type="ECO:0000313" key="4">
    <source>
        <dbReference type="Proteomes" id="UP001222027"/>
    </source>
</evidence>
<keyword evidence="1" id="KW-0678">Repressor</keyword>
<keyword evidence="1" id="KW-0539">Nucleus</keyword>
<dbReference type="Pfam" id="PF02309">
    <property type="entry name" value="AUX_IAA"/>
    <property type="match status" value="1"/>
</dbReference>
<keyword evidence="1" id="KW-0927">Auxin signaling pathway</keyword>
<evidence type="ECO:0000256" key="1">
    <source>
        <dbReference type="RuleBase" id="RU004549"/>
    </source>
</evidence>
<accession>A0AAV8Q075</accession>
<comment type="caution">
    <text evidence="3">The sequence shown here is derived from an EMBL/GenBank/DDBJ whole genome shotgun (WGS) entry which is preliminary data.</text>
</comment>
<proteinExistence type="inferred from homology"/>
<comment type="subcellular location">
    <subcellularLocation>
        <location evidence="1">Nucleus</location>
    </subcellularLocation>
</comment>